<feature type="transmembrane region" description="Helical" evidence="2">
    <location>
        <begin position="136"/>
        <end position="161"/>
    </location>
</feature>
<organism evidence="3 4">
    <name type="scientific">Phlyctema vagabunda</name>
    <dbReference type="NCBI Taxonomy" id="108571"/>
    <lineage>
        <taxon>Eukaryota</taxon>
        <taxon>Fungi</taxon>
        <taxon>Dikarya</taxon>
        <taxon>Ascomycota</taxon>
        <taxon>Pezizomycotina</taxon>
        <taxon>Leotiomycetes</taxon>
        <taxon>Helotiales</taxon>
        <taxon>Dermateaceae</taxon>
        <taxon>Phlyctema</taxon>
    </lineage>
</organism>
<keyword evidence="2" id="KW-0472">Membrane</keyword>
<keyword evidence="2" id="KW-0812">Transmembrane</keyword>
<keyword evidence="2" id="KW-1133">Transmembrane helix</keyword>
<feature type="transmembrane region" description="Helical" evidence="2">
    <location>
        <begin position="181"/>
        <end position="201"/>
    </location>
</feature>
<evidence type="ECO:0000313" key="3">
    <source>
        <dbReference type="EMBL" id="KAL3421642.1"/>
    </source>
</evidence>
<evidence type="ECO:0000313" key="4">
    <source>
        <dbReference type="Proteomes" id="UP001629113"/>
    </source>
</evidence>
<accession>A0ABR4PEU2</accession>
<comment type="caution">
    <text evidence="3">The sequence shown here is derived from an EMBL/GenBank/DDBJ whole genome shotgun (WGS) entry which is preliminary data.</text>
</comment>
<evidence type="ECO:0000256" key="2">
    <source>
        <dbReference type="SAM" id="Phobius"/>
    </source>
</evidence>
<proteinExistence type="predicted"/>
<feature type="region of interest" description="Disordered" evidence="1">
    <location>
        <begin position="209"/>
        <end position="229"/>
    </location>
</feature>
<gene>
    <name evidence="3" type="ORF">PVAG01_05798</name>
</gene>
<feature type="transmembrane region" description="Helical" evidence="2">
    <location>
        <begin position="30"/>
        <end position="52"/>
    </location>
</feature>
<evidence type="ECO:0000256" key="1">
    <source>
        <dbReference type="SAM" id="MobiDB-lite"/>
    </source>
</evidence>
<reference evidence="3 4" key="1">
    <citation type="submission" date="2024-06" db="EMBL/GenBank/DDBJ databases">
        <title>Complete genome of Phlyctema vagabunda strain 19-DSS-EL-015.</title>
        <authorList>
            <person name="Fiorenzani C."/>
        </authorList>
    </citation>
    <scope>NUCLEOTIDE SEQUENCE [LARGE SCALE GENOMIC DNA]</scope>
    <source>
        <strain evidence="3 4">19-DSS-EL-015</strain>
    </source>
</reference>
<dbReference type="Proteomes" id="UP001629113">
    <property type="component" value="Unassembled WGS sequence"/>
</dbReference>
<protein>
    <submittedName>
        <fullName evidence="3">Uncharacterized protein</fullName>
    </submittedName>
</protein>
<feature type="compositionally biased region" description="Basic and acidic residues" evidence="1">
    <location>
        <begin position="209"/>
        <end position="222"/>
    </location>
</feature>
<name>A0ABR4PEU2_9HELO</name>
<sequence>MQFCRNRPEGFGPKSTISSPLPTSCFVDTILLPLPIWIALAMLALLAGYSMYARRTNYDPSTHDLRNKWTLSRRNCGYRTAASVYYVLIVANFLMQVLEVVRLEILKFGIGLQPFVFVGLLLGALLHAFNGFGIRGWIVVNSVLWIGGLVMNAVQAAALAMEGMHAREGGKYPLSDQVIDVAVMAGVYAVTMMLEIVLAMWRRQTSAMESEKPASTNRRDTPESLSFSA</sequence>
<feature type="transmembrane region" description="Helical" evidence="2">
    <location>
        <begin position="76"/>
        <end position="98"/>
    </location>
</feature>
<dbReference type="EMBL" id="JBFCZG010000005">
    <property type="protein sequence ID" value="KAL3421642.1"/>
    <property type="molecule type" value="Genomic_DNA"/>
</dbReference>
<keyword evidence="4" id="KW-1185">Reference proteome</keyword>
<feature type="transmembrane region" description="Helical" evidence="2">
    <location>
        <begin position="110"/>
        <end position="129"/>
    </location>
</feature>